<protein>
    <submittedName>
        <fullName evidence="3">Flagellar basal body rod C-terminal domain-containing protein</fullName>
    </submittedName>
</protein>
<keyword evidence="4" id="KW-1185">Reference proteome</keyword>
<dbReference type="InterPro" id="IPR010930">
    <property type="entry name" value="Flg_bb/hook_C_dom"/>
</dbReference>
<reference evidence="3 4" key="1">
    <citation type="submission" date="2024-05" db="EMBL/GenBank/DDBJ databases">
        <authorList>
            <person name="Yi C."/>
        </authorList>
    </citation>
    <scope>NUCLEOTIDE SEQUENCE [LARGE SCALE GENOMIC DNA]</scope>
    <source>
        <strain evidence="3 4">XS13</strain>
    </source>
</reference>
<feature type="domain" description="Flagellar basal-body/hook protein C-terminal" evidence="2">
    <location>
        <begin position="84"/>
        <end position="126"/>
    </location>
</feature>
<sequence>MPAFDAIGIAGTSMSANRRWIDATADNLANINTVTNADGDAFQARYLEVAPAAGNQGVQVTSVQYGDAEGQLSYEPDHPEANEEGYVRRPDIDMGVEMGNLIMAQRSYSLAAQVVDKAKTVYQAGIEIGRN</sequence>
<dbReference type="PANTHER" id="PTHR30435:SF2">
    <property type="entry name" value="FLAGELLAR BASAL-BODY ROD PROTEIN FLGC"/>
    <property type="match status" value="1"/>
</dbReference>
<evidence type="ECO:0000259" key="2">
    <source>
        <dbReference type="Pfam" id="PF06429"/>
    </source>
</evidence>
<comment type="similarity">
    <text evidence="1">Belongs to the flagella basal body rod proteins family.</text>
</comment>
<name>A0ABV0IJG8_9MICC</name>
<proteinExistence type="inferred from homology"/>
<keyword evidence="3" id="KW-0282">Flagellum</keyword>
<dbReference type="RefSeq" id="WP_309811426.1">
    <property type="nucleotide sequence ID" value="NZ_JBDXMX010000003.1"/>
</dbReference>
<evidence type="ECO:0000313" key="4">
    <source>
        <dbReference type="Proteomes" id="UP001484097"/>
    </source>
</evidence>
<dbReference type="PANTHER" id="PTHR30435">
    <property type="entry name" value="FLAGELLAR PROTEIN"/>
    <property type="match status" value="1"/>
</dbReference>
<accession>A0ABV0IJG8</accession>
<organism evidence="3 4">
    <name type="scientific">Citricoccus nitrophenolicus</name>
    <dbReference type="NCBI Taxonomy" id="863575"/>
    <lineage>
        <taxon>Bacteria</taxon>
        <taxon>Bacillati</taxon>
        <taxon>Actinomycetota</taxon>
        <taxon>Actinomycetes</taxon>
        <taxon>Micrococcales</taxon>
        <taxon>Micrococcaceae</taxon>
        <taxon>Citricoccus</taxon>
    </lineage>
</organism>
<gene>
    <name evidence="3" type="ORF">ABDK96_08890</name>
</gene>
<evidence type="ECO:0000313" key="3">
    <source>
        <dbReference type="EMBL" id="MEO9247794.1"/>
    </source>
</evidence>
<dbReference type="EMBL" id="JBDXMX010000003">
    <property type="protein sequence ID" value="MEO9247794.1"/>
    <property type="molecule type" value="Genomic_DNA"/>
</dbReference>
<dbReference type="Proteomes" id="UP001484097">
    <property type="component" value="Unassembled WGS sequence"/>
</dbReference>
<evidence type="ECO:0000256" key="1">
    <source>
        <dbReference type="ARBA" id="ARBA00009677"/>
    </source>
</evidence>
<dbReference type="Pfam" id="PF06429">
    <property type="entry name" value="Flg_bbr_C"/>
    <property type="match status" value="1"/>
</dbReference>
<comment type="caution">
    <text evidence="3">The sequence shown here is derived from an EMBL/GenBank/DDBJ whole genome shotgun (WGS) entry which is preliminary data.</text>
</comment>
<keyword evidence="3" id="KW-0969">Cilium</keyword>
<keyword evidence="3" id="KW-0966">Cell projection</keyword>